<keyword evidence="1" id="KW-0175">Coiled coil</keyword>
<evidence type="ECO:0000256" key="1">
    <source>
        <dbReference type="SAM" id="Coils"/>
    </source>
</evidence>
<reference evidence="2" key="1">
    <citation type="journal article" date="2020" name="mSystems">
        <title>Genome- and Community-Level Interaction Insights into Carbon Utilization and Element Cycling Functions of Hydrothermarchaeota in Hydrothermal Sediment.</title>
        <authorList>
            <person name="Zhou Z."/>
            <person name="Liu Y."/>
            <person name="Xu W."/>
            <person name="Pan J."/>
            <person name="Luo Z.H."/>
            <person name="Li M."/>
        </authorList>
    </citation>
    <scope>NUCLEOTIDE SEQUENCE [LARGE SCALE GENOMIC DNA]</scope>
    <source>
        <strain evidence="2">SpSt-26</strain>
    </source>
</reference>
<dbReference type="InterPro" id="IPR036163">
    <property type="entry name" value="HMA_dom_sf"/>
</dbReference>
<gene>
    <name evidence="2" type="ORF">ENP88_01015</name>
</gene>
<comment type="caution">
    <text evidence="2">The sequence shown here is derived from an EMBL/GenBank/DDBJ whole genome shotgun (WGS) entry which is preliminary data.</text>
</comment>
<sequence length="68" mass="7659">MIVKLSLQGLKCRGCISAVKAVFEENGAVVRSISLKEAEIELLEDRIEKIIDEIRELGYDAKVVEIQR</sequence>
<dbReference type="GO" id="GO:0046872">
    <property type="term" value="F:metal ion binding"/>
    <property type="evidence" value="ECO:0007669"/>
    <property type="project" value="InterPro"/>
</dbReference>
<name>A0A7J2THU9_ARCFL</name>
<evidence type="ECO:0008006" key="3">
    <source>
        <dbReference type="Google" id="ProtNLM"/>
    </source>
</evidence>
<dbReference type="EMBL" id="DSLA01000020">
    <property type="protein sequence ID" value="HEH34744.1"/>
    <property type="molecule type" value="Genomic_DNA"/>
</dbReference>
<dbReference type="SUPFAM" id="SSF55008">
    <property type="entry name" value="HMA, heavy metal-associated domain"/>
    <property type="match status" value="1"/>
</dbReference>
<protein>
    <recommendedName>
        <fullName evidence="3">Heavy-metal-associated domain-containing protein</fullName>
    </recommendedName>
</protein>
<evidence type="ECO:0000313" key="2">
    <source>
        <dbReference type="EMBL" id="HEH34744.1"/>
    </source>
</evidence>
<dbReference type="AlphaFoldDB" id="A0A7J2THU9"/>
<dbReference type="Gene3D" id="3.30.70.100">
    <property type="match status" value="1"/>
</dbReference>
<accession>A0A7J2THU9</accession>
<feature type="coiled-coil region" evidence="1">
    <location>
        <begin position="33"/>
        <end position="60"/>
    </location>
</feature>
<organism evidence="2">
    <name type="scientific">Archaeoglobus fulgidus</name>
    <dbReference type="NCBI Taxonomy" id="2234"/>
    <lineage>
        <taxon>Archaea</taxon>
        <taxon>Methanobacteriati</taxon>
        <taxon>Methanobacteriota</taxon>
        <taxon>Archaeoglobi</taxon>
        <taxon>Archaeoglobales</taxon>
        <taxon>Archaeoglobaceae</taxon>
        <taxon>Archaeoglobus</taxon>
    </lineage>
</organism>
<proteinExistence type="predicted"/>